<reference evidence="1" key="1">
    <citation type="journal article" date="2023" name="Mol. Biol. Evol.">
        <title>Third-Generation Sequencing Reveals the Adaptive Role of the Epigenome in Three Deep-Sea Polychaetes.</title>
        <authorList>
            <person name="Perez M."/>
            <person name="Aroh O."/>
            <person name="Sun Y."/>
            <person name="Lan Y."/>
            <person name="Juniper S.K."/>
            <person name="Young C.R."/>
            <person name="Angers B."/>
            <person name="Qian P.Y."/>
        </authorList>
    </citation>
    <scope>NUCLEOTIDE SEQUENCE</scope>
    <source>
        <strain evidence="1">P08H-3</strain>
    </source>
</reference>
<sequence>MSISIGWCCDTAASPGIAFTFQRYLLSYLYIIRTTTTSPDLLVVLPTFQDPNLQLQVPCGTSATSLSSMLLLDPTF</sequence>
<evidence type="ECO:0000313" key="2">
    <source>
        <dbReference type="Proteomes" id="UP001208570"/>
    </source>
</evidence>
<keyword evidence="2" id="KW-1185">Reference proteome</keyword>
<evidence type="ECO:0000313" key="1">
    <source>
        <dbReference type="EMBL" id="KAK2164684.1"/>
    </source>
</evidence>
<proteinExistence type="predicted"/>
<organism evidence="1 2">
    <name type="scientific">Paralvinella palmiformis</name>
    <dbReference type="NCBI Taxonomy" id="53620"/>
    <lineage>
        <taxon>Eukaryota</taxon>
        <taxon>Metazoa</taxon>
        <taxon>Spiralia</taxon>
        <taxon>Lophotrochozoa</taxon>
        <taxon>Annelida</taxon>
        <taxon>Polychaeta</taxon>
        <taxon>Sedentaria</taxon>
        <taxon>Canalipalpata</taxon>
        <taxon>Terebellida</taxon>
        <taxon>Terebelliformia</taxon>
        <taxon>Alvinellidae</taxon>
        <taxon>Paralvinella</taxon>
    </lineage>
</organism>
<gene>
    <name evidence="1" type="ORF">LSH36_60g02027</name>
</gene>
<protein>
    <submittedName>
        <fullName evidence="1">Uncharacterized protein</fullName>
    </submittedName>
</protein>
<name>A0AAD9K4M8_9ANNE</name>
<comment type="caution">
    <text evidence="1">The sequence shown here is derived from an EMBL/GenBank/DDBJ whole genome shotgun (WGS) entry which is preliminary data.</text>
</comment>
<dbReference type="EMBL" id="JAODUP010000060">
    <property type="protein sequence ID" value="KAK2164684.1"/>
    <property type="molecule type" value="Genomic_DNA"/>
</dbReference>
<accession>A0AAD9K4M8</accession>
<dbReference type="Proteomes" id="UP001208570">
    <property type="component" value="Unassembled WGS sequence"/>
</dbReference>
<dbReference type="AlphaFoldDB" id="A0AAD9K4M8"/>